<feature type="chain" id="PRO_5020290025" description="Secreted protein" evidence="1">
    <location>
        <begin position="26"/>
        <end position="213"/>
    </location>
</feature>
<organism evidence="2 3">
    <name type="scientific">Nocardioides jejuensis</name>
    <dbReference type="NCBI Taxonomy" id="2502782"/>
    <lineage>
        <taxon>Bacteria</taxon>
        <taxon>Bacillati</taxon>
        <taxon>Actinomycetota</taxon>
        <taxon>Actinomycetes</taxon>
        <taxon>Propionibacteriales</taxon>
        <taxon>Nocardioidaceae</taxon>
        <taxon>Nocardioides</taxon>
    </lineage>
</organism>
<proteinExistence type="predicted"/>
<evidence type="ECO:0008006" key="4">
    <source>
        <dbReference type="Google" id="ProtNLM"/>
    </source>
</evidence>
<evidence type="ECO:0000256" key="1">
    <source>
        <dbReference type="SAM" id="SignalP"/>
    </source>
</evidence>
<protein>
    <recommendedName>
        <fullName evidence="4">Secreted protein</fullName>
    </recommendedName>
</protein>
<dbReference type="RefSeq" id="WP_131582616.1">
    <property type="nucleotide sequence ID" value="NZ_SJZJ01000009.1"/>
</dbReference>
<evidence type="ECO:0000313" key="2">
    <source>
        <dbReference type="EMBL" id="TCJ28930.1"/>
    </source>
</evidence>
<keyword evidence="1" id="KW-0732">Signal</keyword>
<evidence type="ECO:0000313" key="3">
    <source>
        <dbReference type="Proteomes" id="UP000295453"/>
    </source>
</evidence>
<dbReference type="EMBL" id="SJZJ01000009">
    <property type="protein sequence ID" value="TCJ28930.1"/>
    <property type="molecule type" value="Genomic_DNA"/>
</dbReference>
<keyword evidence="3" id="KW-1185">Reference proteome</keyword>
<feature type="signal peptide" evidence="1">
    <location>
        <begin position="1"/>
        <end position="25"/>
    </location>
</feature>
<gene>
    <name evidence="2" type="ORF">EPD65_07115</name>
</gene>
<reference evidence="2 3" key="1">
    <citation type="submission" date="2019-03" db="EMBL/GenBank/DDBJ databases">
        <authorList>
            <person name="Kim M.K.M."/>
        </authorList>
    </citation>
    <scope>NUCLEOTIDE SEQUENCE [LARGE SCALE GENOMIC DNA]</scope>
    <source>
        <strain evidence="2 3">18JY15-6</strain>
    </source>
</reference>
<dbReference type="AlphaFoldDB" id="A0A4R1CD56"/>
<dbReference type="Proteomes" id="UP000295453">
    <property type="component" value="Unassembled WGS sequence"/>
</dbReference>
<name>A0A4R1CD56_9ACTN</name>
<comment type="caution">
    <text evidence="2">The sequence shown here is derived from an EMBL/GenBank/DDBJ whole genome shotgun (WGS) entry which is preliminary data.</text>
</comment>
<sequence length="213" mass="21849">MQMYGKMLVAGLVGAAVMVPSAASATFLPGTEPPVEYDCSATSAHAGVSGRCEQQLTKSVASHTDVIGAAVVTTKGASFAFSGDGASTATSSASVASSVVNVNLGLLRVRAVGARSTVHSVCGDPSNYGNDLFTGSVHVDRLVINGHVYTDLSSGTFTTPYGKVTVGATWRNYFDSSFDADEGLTKVAVLVTSGHTSVRIAASDVTVWSFPCR</sequence>
<accession>A0A4R1CD56</accession>